<reference evidence="7" key="1">
    <citation type="journal article" date="2014" name="Front. Microbiol.">
        <title>High frequency of phylogenetically diverse reductive dehalogenase-homologous genes in deep subseafloor sedimentary metagenomes.</title>
        <authorList>
            <person name="Kawai M."/>
            <person name="Futagami T."/>
            <person name="Toyoda A."/>
            <person name="Takaki Y."/>
            <person name="Nishi S."/>
            <person name="Hori S."/>
            <person name="Arai W."/>
            <person name="Tsubouchi T."/>
            <person name="Morono Y."/>
            <person name="Uchiyama I."/>
            <person name="Ito T."/>
            <person name="Fujiyama A."/>
            <person name="Inagaki F."/>
            <person name="Takami H."/>
        </authorList>
    </citation>
    <scope>NUCLEOTIDE SEQUENCE</scope>
    <source>
        <strain evidence="7">Expedition CK06-06</strain>
    </source>
</reference>
<dbReference type="Gene3D" id="2.160.10.10">
    <property type="entry name" value="Hexapeptide repeat proteins"/>
    <property type="match status" value="1"/>
</dbReference>
<comment type="similarity">
    <text evidence="1">Belongs to the transferase hexapeptide repeat family.</text>
</comment>
<dbReference type="NCBIfam" id="NF041874">
    <property type="entry name" value="EPS_EpsC"/>
    <property type="match status" value="1"/>
</dbReference>
<dbReference type="InterPro" id="IPR045304">
    <property type="entry name" value="LbH_SAT"/>
</dbReference>
<dbReference type="InterPro" id="IPR001451">
    <property type="entry name" value="Hexapep"/>
</dbReference>
<dbReference type="AlphaFoldDB" id="X1J951"/>
<name>X1J951_9ZZZZ</name>
<keyword evidence="5" id="KW-0012">Acyltransferase</keyword>
<proteinExistence type="inferred from homology"/>
<protein>
    <recommendedName>
        <fullName evidence="2">serine O-acetyltransferase</fullName>
        <ecNumber evidence="2">2.3.1.30</ecNumber>
    </recommendedName>
</protein>
<dbReference type="SUPFAM" id="SSF51161">
    <property type="entry name" value="Trimeric LpxA-like enzymes"/>
    <property type="match status" value="1"/>
</dbReference>
<evidence type="ECO:0000256" key="1">
    <source>
        <dbReference type="ARBA" id="ARBA00007274"/>
    </source>
</evidence>
<evidence type="ECO:0000256" key="3">
    <source>
        <dbReference type="ARBA" id="ARBA00022605"/>
    </source>
</evidence>
<dbReference type="InterPro" id="IPR053376">
    <property type="entry name" value="Serine_acetyltransferase"/>
</dbReference>
<dbReference type="GO" id="GO:1901607">
    <property type="term" value="P:alpha-amino acid biosynthetic process"/>
    <property type="evidence" value="ECO:0007669"/>
    <property type="project" value="UniProtKB-ARBA"/>
</dbReference>
<dbReference type="EMBL" id="BARV01001038">
    <property type="protein sequence ID" value="GAH91241.1"/>
    <property type="molecule type" value="Genomic_DNA"/>
</dbReference>
<accession>X1J951</accession>
<dbReference type="InterPro" id="IPR011004">
    <property type="entry name" value="Trimer_LpxA-like_sf"/>
</dbReference>
<evidence type="ECO:0000256" key="6">
    <source>
        <dbReference type="ARBA" id="ARBA00049486"/>
    </source>
</evidence>
<dbReference type="FunFam" id="2.160.10.10:FF:000007">
    <property type="entry name" value="Serine acetyltransferase"/>
    <property type="match status" value="1"/>
</dbReference>
<dbReference type="CDD" id="cd03354">
    <property type="entry name" value="LbH_SAT"/>
    <property type="match status" value="1"/>
</dbReference>
<sequence length="280" mass="30890">ADQFFRAQILEERGEFAQAKAIANLAYSKLYAPEYLKCNNAQINYLIAQLSIFDGPIIDLASGRGDLAELLVRKLKQPIVFTDFSPQILRRNRHITDIEIHPGAKIGRKFFIDHGMGVVIGETTEIGDDVLMYSGVVLGGTSLEKKKRHPTLENNVVIGAGAMVLGAINIGNNARIGAGSVVVTDVPPDATVIGVPGRIGMGFSAKEIQALEHGKLPDPIADAIRFVMKEQEKLKERIKKLEKLEKITKHVDTRIEKRKKEIESVFFSKSKEEFSKGEGI</sequence>
<dbReference type="Pfam" id="PF00132">
    <property type="entry name" value="Hexapep"/>
    <property type="match status" value="1"/>
</dbReference>
<dbReference type="EC" id="2.3.1.30" evidence="2"/>
<evidence type="ECO:0000313" key="7">
    <source>
        <dbReference type="EMBL" id="GAH91241.1"/>
    </source>
</evidence>
<dbReference type="PANTHER" id="PTHR42811">
    <property type="entry name" value="SERINE ACETYLTRANSFERASE"/>
    <property type="match status" value="1"/>
</dbReference>
<comment type="catalytic activity">
    <reaction evidence="6">
        <text>L-serine + acetyl-CoA = O-acetyl-L-serine + CoA</text>
        <dbReference type="Rhea" id="RHEA:24560"/>
        <dbReference type="ChEBI" id="CHEBI:33384"/>
        <dbReference type="ChEBI" id="CHEBI:57287"/>
        <dbReference type="ChEBI" id="CHEBI:57288"/>
        <dbReference type="ChEBI" id="CHEBI:58340"/>
        <dbReference type="EC" id="2.3.1.30"/>
    </reaction>
</comment>
<organism evidence="7">
    <name type="scientific">marine sediment metagenome</name>
    <dbReference type="NCBI Taxonomy" id="412755"/>
    <lineage>
        <taxon>unclassified sequences</taxon>
        <taxon>metagenomes</taxon>
        <taxon>ecological metagenomes</taxon>
    </lineage>
</organism>
<dbReference type="GO" id="GO:0006790">
    <property type="term" value="P:sulfur compound metabolic process"/>
    <property type="evidence" value="ECO:0007669"/>
    <property type="project" value="UniProtKB-ARBA"/>
</dbReference>
<dbReference type="GO" id="GO:0009001">
    <property type="term" value="F:serine O-acetyltransferase activity"/>
    <property type="evidence" value="ECO:0007669"/>
    <property type="project" value="UniProtKB-EC"/>
</dbReference>
<evidence type="ECO:0000256" key="2">
    <source>
        <dbReference type="ARBA" id="ARBA00013266"/>
    </source>
</evidence>
<dbReference type="GO" id="GO:0170039">
    <property type="term" value="P:proteinogenic amino acid metabolic process"/>
    <property type="evidence" value="ECO:0007669"/>
    <property type="project" value="UniProtKB-ARBA"/>
</dbReference>
<evidence type="ECO:0000256" key="5">
    <source>
        <dbReference type="ARBA" id="ARBA00023315"/>
    </source>
</evidence>
<feature type="non-terminal residue" evidence="7">
    <location>
        <position position="1"/>
    </location>
</feature>
<dbReference type="PROSITE" id="PS00101">
    <property type="entry name" value="HEXAPEP_TRANSFERASES"/>
    <property type="match status" value="1"/>
</dbReference>
<keyword evidence="3" id="KW-0028">Amino-acid biosynthesis</keyword>
<comment type="caution">
    <text evidence="7">The sequence shown here is derived from an EMBL/GenBank/DDBJ whole genome shotgun (WGS) entry which is preliminary data.</text>
</comment>
<dbReference type="InterPro" id="IPR018357">
    <property type="entry name" value="Hexapep_transf_CS"/>
</dbReference>
<keyword evidence="4" id="KW-0808">Transferase</keyword>
<evidence type="ECO:0000256" key="4">
    <source>
        <dbReference type="ARBA" id="ARBA00022679"/>
    </source>
</evidence>
<dbReference type="GO" id="GO:0170033">
    <property type="term" value="P:L-amino acid metabolic process"/>
    <property type="evidence" value="ECO:0007669"/>
    <property type="project" value="UniProtKB-ARBA"/>
</dbReference>
<gene>
    <name evidence="7" type="ORF">S06H3_03254</name>
</gene>